<name>A0A6V7XG95_MELEN</name>
<reference evidence="1 2" key="1">
    <citation type="submission" date="2020-08" db="EMBL/GenBank/DDBJ databases">
        <authorList>
            <person name="Koutsovoulos G."/>
            <person name="Danchin GJ E."/>
        </authorList>
    </citation>
    <scope>NUCLEOTIDE SEQUENCE [LARGE SCALE GENOMIC DNA]</scope>
</reference>
<accession>A0A6V7XG95</accession>
<dbReference type="EMBL" id="CAJEWN010001498">
    <property type="protein sequence ID" value="CAD2197937.1"/>
    <property type="molecule type" value="Genomic_DNA"/>
</dbReference>
<gene>
    <name evidence="1" type="ORF">MENT_LOCUS51216</name>
</gene>
<evidence type="ECO:0000313" key="2">
    <source>
        <dbReference type="Proteomes" id="UP000580250"/>
    </source>
</evidence>
<organism evidence="1 2">
    <name type="scientific">Meloidogyne enterolobii</name>
    <name type="common">Root-knot nematode worm</name>
    <name type="synonym">Meloidogyne mayaguensis</name>
    <dbReference type="NCBI Taxonomy" id="390850"/>
    <lineage>
        <taxon>Eukaryota</taxon>
        <taxon>Metazoa</taxon>
        <taxon>Ecdysozoa</taxon>
        <taxon>Nematoda</taxon>
        <taxon>Chromadorea</taxon>
        <taxon>Rhabditida</taxon>
        <taxon>Tylenchina</taxon>
        <taxon>Tylenchomorpha</taxon>
        <taxon>Tylenchoidea</taxon>
        <taxon>Meloidogynidae</taxon>
        <taxon>Meloidogyninae</taxon>
        <taxon>Meloidogyne</taxon>
    </lineage>
</organism>
<evidence type="ECO:0000313" key="1">
    <source>
        <dbReference type="EMBL" id="CAD2197937.1"/>
    </source>
</evidence>
<sequence length="102" mass="12071">MQKPAETTIKDNELKRIEFFLKRSGNNLYKFFALMSSNSSYDVKLKIEYSLNLYLINKMITENIVYNPEMKGMESYLGNLIQPKIREVNNIDNTYIRFVSDK</sequence>
<comment type="caution">
    <text evidence="1">The sequence shown here is derived from an EMBL/GenBank/DDBJ whole genome shotgun (WGS) entry which is preliminary data.</text>
</comment>
<protein>
    <submittedName>
        <fullName evidence="1">Uncharacterized protein</fullName>
    </submittedName>
</protein>
<dbReference type="AlphaFoldDB" id="A0A6V7XG95"/>
<proteinExistence type="predicted"/>
<dbReference type="Proteomes" id="UP000580250">
    <property type="component" value="Unassembled WGS sequence"/>
</dbReference>